<gene>
    <name evidence="1" type="ordered locus">HCH_01622</name>
</gene>
<proteinExistence type="predicted"/>
<sequence length="53" mass="5956">MKNRIFTRPLECFRITFLLGKAPAFYRLQPADGGVKVTCGFGAEHGLNLFSCY</sequence>
<dbReference type="STRING" id="349521.HCH_01622"/>
<keyword evidence="2" id="KW-1185">Reference proteome</keyword>
<dbReference type="AlphaFoldDB" id="Q2SLJ6"/>
<evidence type="ECO:0000313" key="1">
    <source>
        <dbReference type="EMBL" id="ABC28478.1"/>
    </source>
</evidence>
<dbReference type="KEGG" id="hch:HCH_01622"/>
<organism evidence="1 2">
    <name type="scientific">Hahella chejuensis (strain KCTC 2396)</name>
    <dbReference type="NCBI Taxonomy" id="349521"/>
    <lineage>
        <taxon>Bacteria</taxon>
        <taxon>Pseudomonadati</taxon>
        <taxon>Pseudomonadota</taxon>
        <taxon>Gammaproteobacteria</taxon>
        <taxon>Oceanospirillales</taxon>
        <taxon>Hahellaceae</taxon>
        <taxon>Hahella</taxon>
    </lineage>
</organism>
<name>Q2SLJ6_HAHCH</name>
<dbReference type="EMBL" id="CP000155">
    <property type="protein sequence ID" value="ABC28478.1"/>
    <property type="molecule type" value="Genomic_DNA"/>
</dbReference>
<evidence type="ECO:0000313" key="2">
    <source>
        <dbReference type="Proteomes" id="UP000000238"/>
    </source>
</evidence>
<accession>Q2SLJ6</accession>
<dbReference type="HOGENOM" id="CLU_3062121_0_0_6"/>
<dbReference type="Proteomes" id="UP000000238">
    <property type="component" value="Chromosome"/>
</dbReference>
<reference evidence="1 2" key="1">
    <citation type="journal article" date="2005" name="Nucleic Acids Res.">
        <title>Genomic blueprint of Hahella chejuensis, a marine microbe producing an algicidal agent.</title>
        <authorList>
            <person name="Jeong H."/>
            <person name="Yim J.H."/>
            <person name="Lee C."/>
            <person name="Choi S.-H."/>
            <person name="Park Y.K."/>
            <person name="Yoon S.H."/>
            <person name="Hur C.-G."/>
            <person name="Kang H.-Y."/>
            <person name="Kim D."/>
            <person name="Lee H.H."/>
            <person name="Park K.H."/>
            <person name="Park S.-H."/>
            <person name="Park H.-S."/>
            <person name="Lee H.K."/>
            <person name="Oh T.K."/>
            <person name="Kim J.F."/>
        </authorList>
    </citation>
    <scope>NUCLEOTIDE SEQUENCE [LARGE SCALE GENOMIC DNA]</scope>
    <source>
        <strain evidence="1 2">KCTC 2396</strain>
    </source>
</reference>
<protein>
    <submittedName>
        <fullName evidence="1">Uncharacterized protein</fullName>
    </submittedName>
</protein>